<feature type="non-terminal residue" evidence="2">
    <location>
        <position position="1"/>
    </location>
</feature>
<keyword evidence="1" id="KW-0472">Membrane</keyword>
<keyword evidence="3" id="KW-1185">Reference proteome</keyword>
<sequence length="105" mass="11627">CEASPPLSTSPSHNENQDKLHRVLGIRLHRSLLGPRWLLAFLCVAALVQGMIFTNVVISSLEKRFGLQAYDMGSLLAVIPVTYFGGRPGSSKPKYIAWGCLSWER</sequence>
<dbReference type="PANTHER" id="PTHR11388">
    <property type="entry name" value="ORGANIC ANION TRANSPORTER"/>
    <property type="match status" value="1"/>
</dbReference>
<dbReference type="GO" id="GO:0043252">
    <property type="term" value="P:sodium-independent organic anion transport"/>
    <property type="evidence" value="ECO:0007669"/>
    <property type="project" value="TreeGrafter"/>
</dbReference>
<dbReference type="OrthoDB" id="5062115at2759"/>
<accession>A0A7T8JXH1</accession>
<reference evidence="3" key="1">
    <citation type="submission" date="2021-01" db="EMBL/GenBank/DDBJ databases">
        <title>Caligus Genome Assembly.</title>
        <authorList>
            <person name="Gallardo-Escarate C."/>
        </authorList>
    </citation>
    <scope>NUCLEOTIDE SEQUENCE [LARGE SCALE GENOMIC DNA]</scope>
</reference>
<name>A0A7T8JXH1_CALRO</name>
<evidence type="ECO:0000313" key="3">
    <source>
        <dbReference type="Proteomes" id="UP000595437"/>
    </source>
</evidence>
<dbReference type="Pfam" id="PF03137">
    <property type="entry name" value="OATP"/>
    <property type="match status" value="1"/>
</dbReference>
<keyword evidence="1" id="KW-0812">Transmembrane</keyword>
<organism evidence="2 3">
    <name type="scientific">Caligus rogercresseyi</name>
    <name type="common">Sea louse</name>
    <dbReference type="NCBI Taxonomy" id="217165"/>
    <lineage>
        <taxon>Eukaryota</taxon>
        <taxon>Metazoa</taxon>
        <taxon>Ecdysozoa</taxon>
        <taxon>Arthropoda</taxon>
        <taxon>Crustacea</taxon>
        <taxon>Multicrustacea</taxon>
        <taxon>Hexanauplia</taxon>
        <taxon>Copepoda</taxon>
        <taxon>Siphonostomatoida</taxon>
        <taxon>Caligidae</taxon>
        <taxon>Caligus</taxon>
    </lineage>
</organism>
<dbReference type="AlphaFoldDB" id="A0A7T8JXH1"/>
<dbReference type="Proteomes" id="UP000595437">
    <property type="component" value="Chromosome 13"/>
</dbReference>
<gene>
    <name evidence="2" type="ORF">FKW44_018506</name>
</gene>
<proteinExistence type="predicted"/>
<protein>
    <submittedName>
        <fullName evidence="2">Solute carrier organic anion transporter family member</fullName>
    </submittedName>
</protein>
<dbReference type="GO" id="GO:0016323">
    <property type="term" value="C:basolateral plasma membrane"/>
    <property type="evidence" value="ECO:0007669"/>
    <property type="project" value="TreeGrafter"/>
</dbReference>
<feature type="transmembrane region" description="Helical" evidence="1">
    <location>
        <begin position="37"/>
        <end position="61"/>
    </location>
</feature>
<dbReference type="PANTHER" id="PTHR11388:SF100">
    <property type="entry name" value="SOLUTE CARRIER ORGANIC ANION TRANSPORTER FAMILY MEMBER 4A1"/>
    <property type="match status" value="1"/>
</dbReference>
<dbReference type="EMBL" id="CP045902">
    <property type="protein sequence ID" value="QQP38034.1"/>
    <property type="molecule type" value="Genomic_DNA"/>
</dbReference>
<evidence type="ECO:0000256" key="1">
    <source>
        <dbReference type="SAM" id="Phobius"/>
    </source>
</evidence>
<dbReference type="GO" id="GO:0015347">
    <property type="term" value="F:sodium-independent organic anion transmembrane transporter activity"/>
    <property type="evidence" value="ECO:0007669"/>
    <property type="project" value="TreeGrafter"/>
</dbReference>
<evidence type="ECO:0000313" key="2">
    <source>
        <dbReference type="EMBL" id="QQP38034.1"/>
    </source>
</evidence>
<keyword evidence="1" id="KW-1133">Transmembrane helix</keyword>
<dbReference type="InterPro" id="IPR004156">
    <property type="entry name" value="OATP"/>
</dbReference>
<feature type="non-terminal residue" evidence="2">
    <location>
        <position position="105"/>
    </location>
</feature>